<sequence length="179" mass="19430">MKLLLLQFMVLGLAAVMTLAKPDASGVSIGNSNLADIIGSLATVSTGFLHLGDDKVLRSFDDDGIVLDFALLSDAHIAEIANGYSDHDRMHLYDVWNGVDNSKVGEGQIWNPPLHLLPRHLLNGQQLSGGTCDLPANEVLNPGVLCNHFNCENHESCVEVGCPSCILIDRKIEGRCRNW</sequence>
<dbReference type="STRING" id="1658172.A0A1B7NRB7"/>
<name>A0A1B7NRB7_9EURO</name>
<feature type="signal peptide" evidence="1">
    <location>
        <begin position="1"/>
        <end position="20"/>
    </location>
</feature>
<dbReference type="EMBL" id="LGUA01001114">
    <property type="protein sequence ID" value="OAX79207.1"/>
    <property type="molecule type" value="Genomic_DNA"/>
</dbReference>
<reference evidence="2 3" key="1">
    <citation type="submission" date="2015-07" db="EMBL/GenBank/DDBJ databases">
        <title>Emmonsia species relationships and genome sequence.</title>
        <authorList>
            <person name="Cuomo C.A."/>
            <person name="Schwartz I.S."/>
            <person name="Kenyon C."/>
            <person name="de Hoog G.S."/>
            <person name="Govender N.P."/>
            <person name="Botha A."/>
            <person name="Moreno L."/>
            <person name="de Vries M."/>
            <person name="Munoz J.F."/>
            <person name="Stielow J.B."/>
        </authorList>
    </citation>
    <scope>NUCLEOTIDE SEQUENCE [LARGE SCALE GENOMIC DNA]</scope>
    <source>
        <strain evidence="2 3">CBS 136260</strain>
    </source>
</reference>
<comment type="caution">
    <text evidence="2">The sequence shown here is derived from an EMBL/GenBank/DDBJ whole genome shotgun (WGS) entry which is preliminary data.</text>
</comment>
<keyword evidence="3" id="KW-1185">Reference proteome</keyword>
<dbReference type="Proteomes" id="UP000091918">
    <property type="component" value="Unassembled WGS sequence"/>
</dbReference>
<protein>
    <submittedName>
        <fullName evidence="2">Uncharacterized protein</fullName>
    </submittedName>
</protein>
<gene>
    <name evidence="2" type="ORF">ACJ72_06476</name>
</gene>
<dbReference type="OrthoDB" id="4188750at2759"/>
<proteinExistence type="predicted"/>
<evidence type="ECO:0000256" key="1">
    <source>
        <dbReference type="SAM" id="SignalP"/>
    </source>
</evidence>
<dbReference type="AlphaFoldDB" id="A0A1B7NRB7"/>
<organism evidence="2 3">
    <name type="scientific">Emergomyces africanus</name>
    <dbReference type="NCBI Taxonomy" id="1955775"/>
    <lineage>
        <taxon>Eukaryota</taxon>
        <taxon>Fungi</taxon>
        <taxon>Dikarya</taxon>
        <taxon>Ascomycota</taxon>
        <taxon>Pezizomycotina</taxon>
        <taxon>Eurotiomycetes</taxon>
        <taxon>Eurotiomycetidae</taxon>
        <taxon>Onygenales</taxon>
        <taxon>Ajellomycetaceae</taxon>
        <taxon>Emergomyces</taxon>
    </lineage>
</organism>
<accession>A0A1B7NRB7</accession>
<evidence type="ECO:0000313" key="3">
    <source>
        <dbReference type="Proteomes" id="UP000091918"/>
    </source>
</evidence>
<evidence type="ECO:0000313" key="2">
    <source>
        <dbReference type="EMBL" id="OAX79207.1"/>
    </source>
</evidence>
<feature type="chain" id="PRO_5008598161" evidence="1">
    <location>
        <begin position="21"/>
        <end position="179"/>
    </location>
</feature>
<keyword evidence="1" id="KW-0732">Signal</keyword>